<dbReference type="Pfam" id="PF06050">
    <property type="entry name" value="HGD-D"/>
    <property type="match status" value="1"/>
</dbReference>
<dbReference type="Gene3D" id="3.40.50.11900">
    <property type="match status" value="1"/>
</dbReference>
<sequence length="482" mass="55905">MIKYKGNVKDQMIDYGYWLKYWWAVIKLSLKTHVKMIPAMLKYPWIYDHLKAIAFFKSHTFARTGAHLRVAHELYSTAMFYIAQLLEGLVNHEQTVVVIDEMIPPEILFAMGVRHYPIDSAAFLMGLVDQHALTKYIDATENLGVAADVCSLPSSQVGLAVLKEVPTNALCYLCTNLPCEGGNMSGAAMKRALNNIPTFELDVPDLYREPWAEEILAKTLNEMIAFLEKQTGETMNWNTLRQVCERYNRVTEVDLEKFEYARTDSPVITGATLWLPRIMHYQWAAGHPWFYKAHNKISKIMASAYERGEKAWRDIRYRTIVWNCPPQFYTQLYDWLERAWGISVLMDLETDTATNMIDTSSPETMLRGLAHRYMRSTMYRYTHGGYDVNVEGMFRVAAEYHADFIIMANQIGCRAMTALQGTFEEEARKRGKKICWFDHDLCDPRVFSRQEMRDRVNAFMFNVMQTQPLDQNLLQIDDANSW</sequence>
<reference evidence="2 3" key="1">
    <citation type="submission" date="2024-09" db="EMBL/GenBank/DDBJ databases">
        <title>Laminarin stimulates single cell rates of sulfate reduction while oxygen inhibits transcriptomic activity in coastal marine sediment.</title>
        <authorList>
            <person name="Lindsay M."/>
            <person name="Orcutt B."/>
            <person name="Emerson D."/>
            <person name="Stepanauskas R."/>
            <person name="D'Angelo T."/>
        </authorList>
    </citation>
    <scope>NUCLEOTIDE SEQUENCE [LARGE SCALE GENOMIC DNA]</scope>
    <source>
        <strain evidence="2">SAG AM-311-K15</strain>
    </source>
</reference>
<dbReference type="PANTHER" id="PTHR30548:SF2">
    <property type="entry name" value="2-HYDROXYACYL-COA DEHYDRATASE,D-COMPONENT"/>
    <property type="match status" value="1"/>
</dbReference>
<comment type="caution">
    <text evidence="2">The sequence shown here is derived from an EMBL/GenBank/DDBJ whole genome shotgun (WGS) entry which is preliminary data.</text>
</comment>
<accession>A0ABV6YUC1</accession>
<evidence type="ECO:0000313" key="2">
    <source>
        <dbReference type="EMBL" id="MFC1849801.1"/>
    </source>
</evidence>
<dbReference type="PANTHER" id="PTHR30548">
    <property type="entry name" value="2-HYDROXYGLUTARYL-COA DEHYDRATASE, D-COMPONENT-RELATED"/>
    <property type="match status" value="1"/>
</dbReference>
<gene>
    <name evidence="2" type="ORF">ACFL27_06295</name>
</gene>
<evidence type="ECO:0000313" key="3">
    <source>
        <dbReference type="Proteomes" id="UP001594351"/>
    </source>
</evidence>
<keyword evidence="3" id="KW-1185">Reference proteome</keyword>
<name>A0ABV6YUC1_UNCC1</name>
<proteinExistence type="inferred from homology"/>
<dbReference type="EMBL" id="JBHPBY010000060">
    <property type="protein sequence ID" value="MFC1849801.1"/>
    <property type="molecule type" value="Genomic_DNA"/>
</dbReference>
<dbReference type="InterPro" id="IPR010327">
    <property type="entry name" value="FldB/FldC_alpha/beta"/>
</dbReference>
<comment type="similarity">
    <text evidence="1">Belongs to the FldB/FldC dehydratase alpha/beta subunit family.</text>
</comment>
<evidence type="ECO:0000256" key="1">
    <source>
        <dbReference type="ARBA" id="ARBA00005806"/>
    </source>
</evidence>
<dbReference type="Proteomes" id="UP001594351">
    <property type="component" value="Unassembled WGS sequence"/>
</dbReference>
<dbReference type="Gene3D" id="3.40.50.11890">
    <property type="match status" value="1"/>
</dbReference>
<organism evidence="2 3">
    <name type="scientific">candidate division CSSED10-310 bacterium</name>
    <dbReference type="NCBI Taxonomy" id="2855610"/>
    <lineage>
        <taxon>Bacteria</taxon>
        <taxon>Bacteria division CSSED10-310</taxon>
    </lineage>
</organism>
<protein>
    <submittedName>
        <fullName evidence="2">2-hydroxyacyl-CoA dehydratase family protein</fullName>
    </submittedName>
</protein>